<keyword evidence="12" id="KW-1185">Reference proteome</keyword>
<feature type="signal peptide" evidence="9">
    <location>
        <begin position="1"/>
        <end position="17"/>
    </location>
</feature>
<keyword evidence="9" id="KW-0732">Signal</keyword>
<dbReference type="RefSeq" id="WP_209381819.1">
    <property type="nucleotide sequence ID" value="NZ_JAGIZB010000041.1"/>
</dbReference>
<evidence type="ECO:0000256" key="4">
    <source>
        <dbReference type="ARBA" id="ARBA00022723"/>
    </source>
</evidence>
<dbReference type="EMBL" id="JAGIZB010000041">
    <property type="protein sequence ID" value="MBP0447554.1"/>
    <property type="molecule type" value="Genomic_DNA"/>
</dbReference>
<dbReference type="InterPro" id="IPR024167">
    <property type="entry name" value="Cytochrome_c4-like"/>
</dbReference>
<keyword evidence="5" id="KW-0574">Periplasm</keyword>
<dbReference type="InterPro" id="IPR009056">
    <property type="entry name" value="Cyt_c-like_dom"/>
</dbReference>
<dbReference type="PROSITE" id="PS51007">
    <property type="entry name" value="CYTC"/>
    <property type="match status" value="2"/>
</dbReference>
<organism evidence="11 12">
    <name type="scientific">Pararoseomonas baculiformis</name>
    <dbReference type="NCBI Taxonomy" id="2820812"/>
    <lineage>
        <taxon>Bacteria</taxon>
        <taxon>Pseudomonadati</taxon>
        <taxon>Pseudomonadota</taxon>
        <taxon>Alphaproteobacteria</taxon>
        <taxon>Acetobacterales</taxon>
        <taxon>Acetobacteraceae</taxon>
        <taxon>Pararoseomonas</taxon>
    </lineage>
</organism>
<gene>
    <name evidence="11" type="ORF">J8J14_22605</name>
</gene>
<evidence type="ECO:0000256" key="5">
    <source>
        <dbReference type="ARBA" id="ARBA00022764"/>
    </source>
</evidence>
<dbReference type="SUPFAM" id="SSF46626">
    <property type="entry name" value="Cytochrome c"/>
    <property type="match status" value="2"/>
</dbReference>
<evidence type="ECO:0000313" key="12">
    <source>
        <dbReference type="Proteomes" id="UP000681594"/>
    </source>
</evidence>
<evidence type="ECO:0000256" key="9">
    <source>
        <dbReference type="SAM" id="SignalP"/>
    </source>
</evidence>
<keyword evidence="4 8" id="KW-0479">Metal-binding</keyword>
<name>A0ABS4AKJ2_9PROT</name>
<keyword evidence="3 8" id="KW-0349">Heme</keyword>
<evidence type="ECO:0000256" key="2">
    <source>
        <dbReference type="ARBA" id="ARBA00022448"/>
    </source>
</evidence>
<keyword evidence="6" id="KW-0249">Electron transport</keyword>
<dbReference type="PANTHER" id="PTHR33751">
    <property type="entry name" value="CBB3-TYPE CYTOCHROME C OXIDASE SUBUNIT FIXP"/>
    <property type="match status" value="1"/>
</dbReference>
<comment type="subcellular location">
    <subcellularLocation>
        <location evidence="1">Periplasm</location>
    </subcellularLocation>
</comment>
<feature type="chain" id="PRO_5046778137" evidence="9">
    <location>
        <begin position="18"/>
        <end position="233"/>
    </location>
</feature>
<keyword evidence="7 8" id="KW-0408">Iron</keyword>
<evidence type="ECO:0000259" key="10">
    <source>
        <dbReference type="PROSITE" id="PS51007"/>
    </source>
</evidence>
<evidence type="ECO:0000256" key="6">
    <source>
        <dbReference type="ARBA" id="ARBA00022982"/>
    </source>
</evidence>
<evidence type="ECO:0000256" key="1">
    <source>
        <dbReference type="ARBA" id="ARBA00004418"/>
    </source>
</evidence>
<dbReference type="PIRSF" id="PIRSF000005">
    <property type="entry name" value="Cytochrome_c4"/>
    <property type="match status" value="1"/>
</dbReference>
<feature type="domain" description="Cytochrome c" evidence="10">
    <location>
        <begin position="28"/>
        <end position="116"/>
    </location>
</feature>
<dbReference type="PANTHER" id="PTHR33751:SF9">
    <property type="entry name" value="CYTOCHROME C4"/>
    <property type="match status" value="1"/>
</dbReference>
<keyword evidence="2" id="KW-0813">Transport</keyword>
<dbReference type="Gene3D" id="1.10.760.10">
    <property type="entry name" value="Cytochrome c-like domain"/>
    <property type="match status" value="2"/>
</dbReference>
<feature type="domain" description="Cytochrome c" evidence="10">
    <location>
        <begin position="130"/>
        <end position="221"/>
    </location>
</feature>
<reference evidence="11 12" key="1">
    <citation type="submission" date="2021-03" db="EMBL/GenBank/DDBJ databases">
        <authorList>
            <person name="So Y."/>
        </authorList>
    </citation>
    <scope>NUCLEOTIDE SEQUENCE [LARGE SCALE GENOMIC DNA]</scope>
    <source>
        <strain evidence="11 12">SSH11</strain>
    </source>
</reference>
<comment type="caution">
    <text evidence="11">The sequence shown here is derived from an EMBL/GenBank/DDBJ whole genome shotgun (WGS) entry which is preliminary data.</text>
</comment>
<evidence type="ECO:0000256" key="3">
    <source>
        <dbReference type="ARBA" id="ARBA00022617"/>
    </source>
</evidence>
<sequence length="233" mass="24136">MALFAGLAAAAATAAVAVDVTGGRPEQQRIAAGRAVAAGAGGQGQAGACFRCHGFDGAAQAAAAVPMLAGQSAEYMHDQLRHYASGERQNAIMSPIASALTEQQRADAAAYYAAQRVPPPHVERPGGDPALIQRGGVLSAVGAAENGVQACQNCHGPAGIGMAPNYPRLAGQPADYIALQLTLWKRGERPGHAPYNWMVNIARRLSDEDIRAVALYFASVQTEEASRRVGVLP</sequence>
<dbReference type="InterPro" id="IPR050597">
    <property type="entry name" value="Cytochrome_c_Oxidase_Subunit"/>
</dbReference>
<accession>A0ABS4AKJ2</accession>
<evidence type="ECO:0000313" key="11">
    <source>
        <dbReference type="EMBL" id="MBP0447554.1"/>
    </source>
</evidence>
<dbReference type="InterPro" id="IPR036909">
    <property type="entry name" value="Cyt_c-like_dom_sf"/>
</dbReference>
<proteinExistence type="predicted"/>
<evidence type="ECO:0000256" key="7">
    <source>
        <dbReference type="ARBA" id="ARBA00023004"/>
    </source>
</evidence>
<dbReference type="Pfam" id="PF00034">
    <property type="entry name" value="Cytochrom_C"/>
    <property type="match status" value="2"/>
</dbReference>
<evidence type="ECO:0000256" key="8">
    <source>
        <dbReference type="PROSITE-ProRule" id="PRU00433"/>
    </source>
</evidence>
<dbReference type="Proteomes" id="UP000681594">
    <property type="component" value="Unassembled WGS sequence"/>
</dbReference>
<protein>
    <submittedName>
        <fullName evidence="11">C-type cytochrome</fullName>
    </submittedName>
</protein>